<dbReference type="Proteomes" id="UP000287609">
    <property type="component" value="Unassembled WGS sequence"/>
</dbReference>
<accession>A0A430FP15</accession>
<dbReference type="OrthoDB" id="355208at2"/>
<sequence length="498" mass="50812">MKQSRKNVMLGVVLTATLVGSIGTVVAMQFPHGGATSSQHGAMGPQDMSGPEDQMNSGGPGDLARVPDAQGATTITANSTSKDITQATLNSTTANENVVLVTGDVRAVLDGDVLTKTGDADGDDSSSFYGRNSAILVQNGAQASMKNLIVTTDAVGANGVFSYGGSSGMKGSPNSGGNYVHEGQRGSGGQGGTSAQDGSKDADSSSSSGALLEIADSTITTKQDASGGIMVTGGGALKATNLTVSTSGMSSAAIRSDRGGGTLEAEGGTYSTSGQGSPAIYSTADITVRKAQLTSTASEGAIIEGKNSITLDAVTLDDANTKLHGQSTTHKNIFLYQSMSGDAEEGVARFTAKNSSITTHNGDVLYVTNTHAAIDLENNTFITHDQSGNFLRVQQDSWGNKGSNGGTVEMTLTNQQAEGNIVVDNISTLDLSLKKGSTLKSAINSKNQAKNIALKLSADSKLVLTGDTYVHSLSNEDASNTNIACNGHSLYVNGKKVK</sequence>
<feature type="region of interest" description="Disordered" evidence="1">
    <location>
        <begin position="251"/>
        <end position="276"/>
    </location>
</feature>
<proteinExistence type="predicted"/>
<evidence type="ECO:0000313" key="3">
    <source>
        <dbReference type="Proteomes" id="UP000287609"/>
    </source>
</evidence>
<protein>
    <recommendedName>
        <fullName evidence="4">Adhesin</fullName>
    </recommendedName>
</protein>
<comment type="caution">
    <text evidence="2">The sequence shown here is derived from an EMBL/GenBank/DDBJ whole genome shotgun (WGS) entry which is preliminary data.</text>
</comment>
<dbReference type="RefSeq" id="WP_125964018.1">
    <property type="nucleotide sequence ID" value="NZ_QXGM01000003.1"/>
</dbReference>
<evidence type="ECO:0000313" key="2">
    <source>
        <dbReference type="EMBL" id="RSX54566.1"/>
    </source>
</evidence>
<evidence type="ECO:0000256" key="1">
    <source>
        <dbReference type="SAM" id="MobiDB-lite"/>
    </source>
</evidence>
<organism evidence="2 3">
    <name type="scientific">Bifidobacterium dolichotidis</name>
    <dbReference type="NCBI Taxonomy" id="2306976"/>
    <lineage>
        <taxon>Bacteria</taxon>
        <taxon>Bacillati</taxon>
        <taxon>Actinomycetota</taxon>
        <taxon>Actinomycetes</taxon>
        <taxon>Bifidobacteriales</taxon>
        <taxon>Bifidobacteriaceae</taxon>
        <taxon>Bifidobacterium</taxon>
    </lineage>
</organism>
<feature type="region of interest" description="Disordered" evidence="1">
    <location>
        <begin position="166"/>
        <end position="208"/>
    </location>
</feature>
<dbReference type="InterPro" id="IPR012332">
    <property type="entry name" value="Autotransporter_pectin_lyase_C"/>
</dbReference>
<dbReference type="EMBL" id="QXGM01000003">
    <property type="protein sequence ID" value="RSX54566.1"/>
    <property type="molecule type" value="Genomic_DNA"/>
</dbReference>
<dbReference type="Gene3D" id="2.160.20.20">
    <property type="match status" value="1"/>
</dbReference>
<feature type="region of interest" description="Disordered" evidence="1">
    <location>
        <begin position="34"/>
        <end position="59"/>
    </location>
</feature>
<evidence type="ECO:0008006" key="4">
    <source>
        <dbReference type="Google" id="ProtNLM"/>
    </source>
</evidence>
<keyword evidence="3" id="KW-1185">Reference proteome</keyword>
<reference evidence="2 3" key="1">
    <citation type="submission" date="2018-09" db="EMBL/GenBank/DDBJ databases">
        <title>Characterization of the phylogenetic diversity of five novel species belonging to the genus Bifidobacterium.</title>
        <authorList>
            <person name="Lugli G.A."/>
            <person name="Duranti S."/>
            <person name="Milani C."/>
        </authorList>
    </citation>
    <scope>NUCLEOTIDE SEQUENCE [LARGE SCALE GENOMIC DNA]</scope>
    <source>
        <strain evidence="2 3">2036B</strain>
    </source>
</reference>
<dbReference type="AlphaFoldDB" id="A0A430FP15"/>
<name>A0A430FP15_9BIFI</name>
<gene>
    <name evidence="2" type="ORF">D2E26_1366</name>
</gene>